<dbReference type="Gene3D" id="3.20.20.60">
    <property type="entry name" value="Phosphoenolpyruvate-binding domains"/>
    <property type="match status" value="1"/>
</dbReference>
<accession>A0A9D1D5S0</accession>
<gene>
    <name evidence="5" type="ORF">IAB28_06545</name>
</gene>
<dbReference type="GO" id="GO:0046872">
    <property type="term" value="F:metal ion binding"/>
    <property type="evidence" value="ECO:0007669"/>
    <property type="project" value="UniProtKB-KW"/>
</dbReference>
<evidence type="ECO:0000256" key="3">
    <source>
        <dbReference type="ARBA" id="ARBA00023239"/>
    </source>
</evidence>
<evidence type="ECO:0000313" key="5">
    <source>
        <dbReference type="EMBL" id="HIR05608.1"/>
    </source>
</evidence>
<dbReference type="InterPro" id="IPR050251">
    <property type="entry name" value="HpcH-HpaI_aldolase"/>
</dbReference>
<evidence type="ECO:0000313" key="6">
    <source>
        <dbReference type="Proteomes" id="UP000824250"/>
    </source>
</evidence>
<dbReference type="GO" id="GO:0016832">
    <property type="term" value="F:aldehyde-lyase activity"/>
    <property type="evidence" value="ECO:0007669"/>
    <property type="project" value="TreeGrafter"/>
</dbReference>
<feature type="domain" description="HpcH/HpaI aldolase/citrate lyase" evidence="4">
    <location>
        <begin position="25"/>
        <end position="238"/>
    </location>
</feature>
<proteinExistence type="inferred from homology"/>
<dbReference type="EMBL" id="DVGC01000035">
    <property type="protein sequence ID" value="HIR05608.1"/>
    <property type="molecule type" value="Genomic_DNA"/>
</dbReference>
<evidence type="ECO:0000256" key="2">
    <source>
        <dbReference type="ARBA" id="ARBA00022723"/>
    </source>
</evidence>
<name>A0A9D1D5S0_9FIRM</name>
<keyword evidence="3" id="KW-0456">Lyase</keyword>
<reference evidence="5" key="2">
    <citation type="journal article" date="2021" name="PeerJ">
        <title>Extensive microbial diversity within the chicken gut microbiome revealed by metagenomics and culture.</title>
        <authorList>
            <person name="Gilroy R."/>
            <person name="Ravi A."/>
            <person name="Getino M."/>
            <person name="Pursley I."/>
            <person name="Horton D.L."/>
            <person name="Alikhan N.F."/>
            <person name="Baker D."/>
            <person name="Gharbi K."/>
            <person name="Hall N."/>
            <person name="Watson M."/>
            <person name="Adriaenssens E.M."/>
            <person name="Foster-Nyarko E."/>
            <person name="Jarju S."/>
            <person name="Secka A."/>
            <person name="Antonio M."/>
            <person name="Oren A."/>
            <person name="Chaudhuri R.R."/>
            <person name="La Ragione R."/>
            <person name="Hildebrand F."/>
            <person name="Pallen M.J."/>
        </authorList>
    </citation>
    <scope>NUCLEOTIDE SEQUENCE</scope>
    <source>
        <strain evidence="5">CHK180-2868</strain>
    </source>
</reference>
<comment type="similarity">
    <text evidence="1">Belongs to the HpcH/HpaI aldolase family.</text>
</comment>
<dbReference type="InterPro" id="IPR015813">
    <property type="entry name" value="Pyrv/PenolPyrv_kinase-like_dom"/>
</dbReference>
<organism evidence="5 6">
    <name type="scientific">Candidatus Copromonas faecavium</name>
    <name type="common">nom. illeg.</name>
    <dbReference type="NCBI Taxonomy" id="2840740"/>
    <lineage>
        <taxon>Bacteria</taxon>
        <taxon>Bacillati</taxon>
        <taxon>Bacillota</taxon>
        <taxon>Clostridia</taxon>
        <taxon>Lachnospirales</taxon>
        <taxon>Lachnospiraceae</taxon>
        <taxon>Candidatus Copromonas (nom. illeg.)</taxon>
    </lineage>
</organism>
<sequence>MGNLKERAGRGEQVLGTMISEISCPNLPRILKAAGFEFFVVDCEHGYFDFSQLAAMISVAKGAEIEALVRIPTIERGIITKVMDMGADGLLVPMVNTKEDAQKIVSFAKYPALGHRGASTQRVHTNYNPPKLEEYFPIANNRTMIWVQIETGEAMGNLEEIASVEGVDVIMVGPNDLSIDLGTPGDLFSPVMTEAMKTVAKTAGRAGKASGILTSNMEAIRSCRSWGMNVISCDSEVGMLMKMAKSVVKKLSESDSEQ</sequence>
<evidence type="ECO:0000256" key="1">
    <source>
        <dbReference type="ARBA" id="ARBA00005568"/>
    </source>
</evidence>
<comment type="caution">
    <text evidence="5">The sequence shown here is derived from an EMBL/GenBank/DDBJ whole genome shotgun (WGS) entry which is preliminary data.</text>
</comment>
<dbReference type="Pfam" id="PF03328">
    <property type="entry name" value="HpcH_HpaI"/>
    <property type="match status" value="1"/>
</dbReference>
<dbReference type="SUPFAM" id="SSF51621">
    <property type="entry name" value="Phosphoenolpyruvate/pyruvate domain"/>
    <property type="match status" value="1"/>
</dbReference>
<dbReference type="AlphaFoldDB" id="A0A9D1D5S0"/>
<dbReference type="PANTHER" id="PTHR30502">
    <property type="entry name" value="2-KETO-3-DEOXY-L-RHAMNONATE ALDOLASE"/>
    <property type="match status" value="1"/>
</dbReference>
<dbReference type="GO" id="GO:0005737">
    <property type="term" value="C:cytoplasm"/>
    <property type="evidence" value="ECO:0007669"/>
    <property type="project" value="TreeGrafter"/>
</dbReference>
<dbReference type="InterPro" id="IPR040442">
    <property type="entry name" value="Pyrv_kinase-like_dom_sf"/>
</dbReference>
<keyword evidence="2" id="KW-0479">Metal-binding</keyword>
<dbReference type="InterPro" id="IPR005000">
    <property type="entry name" value="Aldolase/citrate-lyase_domain"/>
</dbReference>
<reference evidence="5" key="1">
    <citation type="submission" date="2020-10" db="EMBL/GenBank/DDBJ databases">
        <authorList>
            <person name="Gilroy R."/>
        </authorList>
    </citation>
    <scope>NUCLEOTIDE SEQUENCE</scope>
    <source>
        <strain evidence="5">CHK180-2868</strain>
    </source>
</reference>
<evidence type="ECO:0000259" key="4">
    <source>
        <dbReference type="Pfam" id="PF03328"/>
    </source>
</evidence>
<protein>
    <recommendedName>
        <fullName evidence="4">HpcH/HpaI aldolase/citrate lyase domain-containing protein</fullName>
    </recommendedName>
</protein>
<dbReference type="Proteomes" id="UP000824250">
    <property type="component" value="Unassembled WGS sequence"/>
</dbReference>
<dbReference type="PANTHER" id="PTHR30502:SF0">
    <property type="entry name" value="PHOSPHOENOLPYRUVATE CARBOXYLASE FAMILY PROTEIN"/>
    <property type="match status" value="1"/>
</dbReference>